<evidence type="ECO:0000313" key="1">
    <source>
        <dbReference type="EMBL" id="ORP04946.1"/>
    </source>
</evidence>
<evidence type="ECO:0008006" key="3">
    <source>
        <dbReference type="Google" id="ProtNLM"/>
    </source>
</evidence>
<dbReference type="Proteomes" id="UP000193517">
    <property type="component" value="Unassembled WGS sequence"/>
</dbReference>
<dbReference type="EMBL" id="NCVK01000004">
    <property type="protein sequence ID" value="ORP04946.1"/>
    <property type="molecule type" value="Genomic_DNA"/>
</dbReference>
<sequence>MNTTKEWIEKYETVKHLLVAPMNYAEVFEKNEIHGKKLFVLEMGEIIFPTGELLVRDPLVWLSRAEKPYLTKVPRGKYSIETLVAEIEEDHYRYVLTRVKFNENKPVIYYEALKGDENLEGVDNKSIFGFMVDAGLATIVDVETRDKYCDFVEKWYKENTEKNIYNDFFAKEFKENAMKNPKFQREDGDWINFKIPNTDLSIPMIQSGFGDGQYPVYFGYDEKGNLCDIVLEYIPIN</sequence>
<accession>A0A1X1KZT2</accession>
<dbReference type="Pfam" id="PF14025">
    <property type="entry name" value="DUF4241"/>
    <property type="match status" value="1"/>
</dbReference>
<evidence type="ECO:0000313" key="2">
    <source>
        <dbReference type="Proteomes" id="UP000193517"/>
    </source>
</evidence>
<dbReference type="InterPro" id="IPR025335">
    <property type="entry name" value="DUF4241"/>
</dbReference>
<reference evidence="1 2" key="1">
    <citation type="journal article" date="2016" name="Eur. J. Clin. Microbiol. Infect. Dis.">
        <title>Whole genome sequencing as a tool for phylogenetic analysis of clinical strains of Mitis group streptococci.</title>
        <authorList>
            <person name="Rasmussen L.H."/>
            <person name="Dargis R."/>
            <person name="Hojholt K."/>
            <person name="Christensen J.J."/>
            <person name="Skovgaard O."/>
            <person name="Justesen U.S."/>
            <person name="Rosenvinge F.S."/>
            <person name="Moser C."/>
            <person name="Lukjancenko O."/>
            <person name="Rasmussen S."/>
            <person name="Nielsen X.C."/>
        </authorList>
    </citation>
    <scope>NUCLEOTIDE SEQUENCE [LARGE SCALE GENOMIC DNA]</scope>
    <source>
        <strain evidence="1 2">OD_317805_11</strain>
    </source>
</reference>
<dbReference type="AlphaFoldDB" id="A0A1X1KZT2"/>
<proteinExistence type="predicted"/>
<organism evidence="1 2">
    <name type="scientific">Streptococcus mitis</name>
    <dbReference type="NCBI Taxonomy" id="28037"/>
    <lineage>
        <taxon>Bacteria</taxon>
        <taxon>Bacillati</taxon>
        <taxon>Bacillota</taxon>
        <taxon>Bacilli</taxon>
        <taxon>Lactobacillales</taxon>
        <taxon>Streptococcaceae</taxon>
        <taxon>Streptococcus</taxon>
        <taxon>Streptococcus mitis group</taxon>
    </lineage>
</organism>
<gene>
    <name evidence="1" type="ORF">B7695_01320</name>
</gene>
<name>A0A1X1KZT2_STRMT</name>
<dbReference type="RefSeq" id="WP_084889405.1">
    <property type="nucleotide sequence ID" value="NZ_NCVK01000004.1"/>
</dbReference>
<dbReference type="OrthoDB" id="9789980at2"/>
<comment type="caution">
    <text evidence="1">The sequence shown here is derived from an EMBL/GenBank/DDBJ whole genome shotgun (WGS) entry which is preliminary data.</text>
</comment>
<protein>
    <recommendedName>
        <fullName evidence="3">DUF4241 domain-containing protein</fullName>
    </recommendedName>
</protein>